<dbReference type="AlphaFoldDB" id="A0A4Z0NVN3"/>
<evidence type="ECO:0000313" key="7">
    <source>
        <dbReference type="Proteomes" id="UP000297535"/>
    </source>
</evidence>
<evidence type="ECO:0000256" key="3">
    <source>
        <dbReference type="ARBA" id="ARBA00023163"/>
    </source>
</evidence>
<dbReference type="InterPro" id="IPR000595">
    <property type="entry name" value="cNMP-bd_dom"/>
</dbReference>
<dbReference type="SUPFAM" id="SSF46785">
    <property type="entry name" value="Winged helix' DNA-binding domain"/>
    <property type="match status" value="1"/>
</dbReference>
<dbReference type="EMBL" id="SRLB01000002">
    <property type="protein sequence ID" value="TGE01771.1"/>
    <property type="molecule type" value="Genomic_DNA"/>
</dbReference>
<dbReference type="SMART" id="SM00419">
    <property type="entry name" value="HTH_CRP"/>
    <property type="match status" value="1"/>
</dbReference>
<keyword evidence="1" id="KW-0805">Transcription regulation</keyword>
<evidence type="ECO:0000259" key="5">
    <source>
        <dbReference type="PROSITE" id="PS51063"/>
    </source>
</evidence>
<dbReference type="CDD" id="cd00038">
    <property type="entry name" value="CAP_ED"/>
    <property type="match status" value="1"/>
</dbReference>
<dbReference type="GO" id="GO:0006355">
    <property type="term" value="P:regulation of DNA-templated transcription"/>
    <property type="evidence" value="ECO:0007669"/>
    <property type="project" value="InterPro"/>
</dbReference>
<dbReference type="Pfam" id="PF00027">
    <property type="entry name" value="cNMP_binding"/>
    <property type="match status" value="1"/>
</dbReference>
<comment type="caution">
    <text evidence="6">The sequence shown here is derived from an EMBL/GenBank/DDBJ whole genome shotgun (WGS) entry which is preliminary data.</text>
</comment>
<feature type="region of interest" description="Disordered" evidence="4">
    <location>
        <begin position="1"/>
        <end position="24"/>
    </location>
</feature>
<name>A0A4Z0NVN3_9HYPH</name>
<organism evidence="6 7">
    <name type="scientific">Methylobacterium nonmethylotrophicum</name>
    <dbReference type="NCBI Taxonomy" id="1141884"/>
    <lineage>
        <taxon>Bacteria</taxon>
        <taxon>Pseudomonadati</taxon>
        <taxon>Pseudomonadota</taxon>
        <taxon>Alphaproteobacteria</taxon>
        <taxon>Hyphomicrobiales</taxon>
        <taxon>Methylobacteriaceae</taxon>
        <taxon>Methylobacterium</taxon>
    </lineage>
</organism>
<dbReference type="PROSITE" id="PS51063">
    <property type="entry name" value="HTH_CRP_2"/>
    <property type="match status" value="1"/>
</dbReference>
<keyword evidence="2" id="KW-0238">DNA-binding</keyword>
<dbReference type="Proteomes" id="UP000297535">
    <property type="component" value="Unassembled WGS sequence"/>
</dbReference>
<evidence type="ECO:0000256" key="2">
    <source>
        <dbReference type="ARBA" id="ARBA00023125"/>
    </source>
</evidence>
<sequence length="263" mass="29509">MAGRAVRFHLQTQRGSRDGPTPNHSIDMLIRKLESIARLSDEEKNAIGHLPVTVRPLNAGQDIVREKDRPSQCCLLLEGWACRYQILGKGKRQIFSFHIPGDIPDLQSLHLKVMDHSVCTQSQATVAFIPHEALLELTATFPGIAAILWRDTLVDGAVFREWMTGIGRRTALQAVAHLFCELYVKLEAVGLARDHAYRLPLTQADLGDALGLSNVHINRVLKELRGKGWITLHGGRLEINGWRELAHLCDFDPTYLHLERRAA</sequence>
<gene>
    <name evidence="6" type="ORF">EU555_03620</name>
</gene>
<evidence type="ECO:0000256" key="1">
    <source>
        <dbReference type="ARBA" id="ARBA00023015"/>
    </source>
</evidence>
<dbReference type="InterPro" id="IPR036390">
    <property type="entry name" value="WH_DNA-bd_sf"/>
</dbReference>
<dbReference type="GO" id="GO:0003677">
    <property type="term" value="F:DNA binding"/>
    <property type="evidence" value="ECO:0007669"/>
    <property type="project" value="UniProtKB-KW"/>
</dbReference>
<dbReference type="InterPro" id="IPR036388">
    <property type="entry name" value="WH-like_DNA-bd_sf"/>
</dbReference>
<keyword evidence="3" id="KW-0804">Transcription</keyword>
<dbReference type="InterPro" id="IPR018490">
    <property type="entry name" value="cNMP-bd_dom_sf"/>
</dbReference>
<evidence type="ECO:0000256" key="4">
    <source>
        <dbReference type="SAM" id="MobiDB-lite"/>
    </source>
</evidence>
<dbReference type="InterPro" id="IPR012318">
    <property type="entry name" value="HTH_CRP"/>
</dbReference>
<dbReference type="InterPro" id="IPR014710">
    <property type="entry name" value="RmlC-like_jellyroll"/>
</dbReference>
<dbReference type="OrthoDB" id="7584044at2"/>
<reference evidence="6 7" key="1">
    <citation type="submission" date="2019-04" db="EMBL/GenBank/DDBJ databases">
        <authorList>
            <person name="Feng G."/>
            <person name="Zhu H."/>
        </authorList>
    </citation>
    <scope>NUCLEOTIDE SEQUENCE [LARGE SCALE GENOMIC DNA]</scope>
    <source>
        <strain evidence="6 7">6HR-1</strain>
    </source>
</reference>
<keyword evidence="7" id="KW-1185">Reference proteome</keyword>
<feature type="domain" description="HTH crp-type" evidence="5">
    <location>
        <begin position="169"/>
        <end position="243"/>
    </location>
</feature>
<dbReference type="Gene3D" id="2.60.120.10">
    <property type="entry name" value="Jelly Rolls"/>
    <property type="match status" value="1"/>
</dbReference>
<dbReference type="Pfam" id="PF13545">
    <property type="entry name" value="HTH_Crp_2"/>
    <property type="match status" value="1"/>
</dbReference>
<evidence type="ECO:0000313" key="6">
    <source>
        <dbReference type="EMBL" id="TGE01771.1"/>
    </source>
</evidence>
<protein>
    <submittedName>
        <fullName evidence="6">Crp/Fnr family transcriptional regulator</fullName>
    </submittedName>
</protein>
<dbReference type="Gene3D" id="1.10.10.10">
    <property type="entry name" value="Winged helix-like DNA-binding domain superfamily/Winged helix DNA-binding domain"/>
    <property type="match status" value="1"/>
</dbReference>
<proteinExistence type="predicted"/>
<dbReference type="SUPFAM" id="SSF51206">
    <property type="entry name" value="cAMP-binding domain-like"/>
    <property type="match status" value="1"/>
</dbReference>
<accession>A0A4Z0NVN3</accession>